<keyword evidence="2" id="KW-0813">Transport</keyword>
<organism evidence="6 7">
    <name type="scientific">Pseudothermotoga hypogea DSM 11164 = NBRC 106472</name>
    <dbReference type="NCBI Taxonomy" id="1123384"/>
    <lineage>
        <taxon>Bacteria</taxon>
        <taxon>Thermotogati</taxon>
        <taxon>Thermotogota</taxon>
        <taxon>Thermotogae</taxon>
        <taxon>Thermotogales</taxon>
        <taxon>Thermotogaceae</taxon>
        <taxon>Pseudothermotoga</taxon>
    </lineage>
</organism>
<dbReference type="InterPro" id="IPR039424">
    <property type="entry name" value="SBP_5"/>
</dbReference>
<dbReference type="Proteomes" id="UP000077469">
    <property type="component" value="Chromosome"/>
</dbReference>
<dbReference type="InterPro" id="IPR023765">
    <property type="entry name" value="SBP_5_CS"/>
</dbReference>
<dbReference type="Gene3D" id="3.10.105.10">
    <property type="entry name" value="Dipeptide-binding Protein, Domain 3"/>
    <property type="match status" value="1"/>
</dbReference>
<dbReference type="KEGG" id="phy:AJ81_04830"/>
<feature type="domain" description="Solute-binding protein family 5" evidence="5">
    <location>
        <begin position="227"/>
        <end position="594"/>
    </location>
</feature>
<gene>
    <name evidence="6" type="ORF">AJ81_04830</name>
</gene>
<dbReference type="PaxDb" id="1123384-AJ81_04830"/>
<dbReference type="SUPFAM" id="SSF53850">
    <property type="entry name" value="Periplasmic binding protein-like II"/>
    <property type="match status" value="1"/>
</dbReference>
<dbReference type="AlphaFoldDB" id="A0A0X1KQY2"/>
<evidence type="ECO:0000313" key="7">
    <source>
        <dbReference type="Proteomes" id="UP000077469"/>
    </source>
</evidence>
<name>A0A0X1KQY2_9THEM</name>
<sequence>MKKFLAVLLVSFLATLFFAQISLQEAAPVVQKLGILKAIDDTPLTWDEFHAAVAKAFPGKEGLVKKGSEPVLRKDFIMSLVKVLGLEQEAAKFTEICTLANDEDKVPPEAVGAFTLAFRSDRQLLDYRYGHLLEPFSPITKAEAARSFYQALYPPKRGGTIVTATVASPKGFNTLFTSSGLTWTLCNIIGDGYTGTDDNGFYHPRMIKRIPSLENGLIKILPDGSVAITFELRKGMKWHDGHPVTARDAKFQWEVMVSEAPITTNYFEKMVEKVEIIDDYTFTIYLPHPVPGMELGSSVYAYYYGWFQLPEHLFREDFEKAKASGNWDEFVQKVMFNPVMTGPYKFKEYVEGQYMVLEAFDEYYMGRPNIDRIIFKIIPDSDVIFASTLKGEIDFGRYTLDLKQSLQLQKERGDIFNVYFTPNVALWTLNLNFRDPNDLSKPHPLFFDVRVRQAILYALDRQQINQVVFFGLGQIMDTWITEIHIMRDALKGDHIKKYPYDPKKAEQLLAEAGWKKNRQGLLEKDGKVFEFTIIYGAGSSQAELMAQLIQGMLKKIGMNVKLEAKPALVIWEEAPMGKFDAWLTGWGYGVSDEALNYWGTDMIPSEENNWGGTNYTGWSNPENDKILEQMAKEVAYEKRVELYKKHFALWTNDLPVLPLISDPTPHFAKKYIKSFNSTYDSGLGWIIYNWYIDTEVR</sequence>
<reference evidence="6 7" key="1">
    <citation type="submission" date="2014-01" db="EMBL/GenBank/DDBJ databases">
        <title>Genome sequencing of Thermotog hypogea.</title>
        <authorList>
            <person name="Zhang X."/>
            <person name="Alvare G."/>
            <person name="Fristensky B."/>
            <person name="Chen L."/>
            <person name="Suen T."/>
            <person name="Chen Q."/>
            <person name="Ma K."/>
        </authorList>
    </citation>
    <scope>NUCLEOTIDE SEQUENCE [LARGE SCALE GENOMIC DNA]</scope>
    <source>
        <strain evidence="6 7">DSM 11164</strain>
    </source>
</reference>
<evidence type="ECO:0000256" key="4">
    <source>
        <dbReference type="SAM" id="SignalP"/>
    </source>
</evidence>
<keyword evidence="7" id="KW-1185">Reference proteome</keyword>
<feature type="chain" id="PRO_5006945774" evidence="4">
    <location>
        <begin position="20"/>
        <end position="697"/>
    </location>
</feature>
<dbReference type="CDD" id="cd08513">
    <property type="entry name" value="PBP2_thermophilic_Hb8_like"/>
    <property type="match status" value="1"/>
</dbReference>
<accession>A0A0X1KQY2</accession>
<feature type="signal peptide" evidence="4">
    <location>
        <begin position="1"/>
        <end position="19"/>
    </location>
</feature>
<evidence type="ECO:0000256" key="3">
    <source>
        <dbReference type="ARBA" id="ARBA00022729"/>
    </source>
</evidence>
<dbReference type="InterPro" id="IPR000914">
    <property type="entry name" value="SBP_5_dom"/>
</dbReference>
<evidence type="ECO:0000259" key="5">
    <source>
        <dbReference type="Pfam" id="PF00496"/>
    </source>
</evidence>
<evidence type="ECO:0000313" key="6">
    <source>
        <dbReference type="EMBL" id="AJC73641.1"/>
    </source>
</evidence>
<dbReference type="PROSITE" id="PS01040">
    <property type="entry name" value="SBP_BACTERIAL_5"/>
    <property type="match status" value="1"/>
</dbReference>
<dbReference type="GO" id="GO:1904680">
    <property type="term" value="F:peptide transmembrane transporter activity"/>
    <property type="evidence" value="ECO:0007669"/>
    <property type="project" value="TreeGrafter"/>
</dbReference>
<evidence type="ECO:0000256" key="2">
    <source>
        <dbReference type="ARBA" id="ARBA00022448"/>
    </source>
</evidence>
<dbReference type="PANTHER" id="PTHR30290">
    <property type="entry name" value="PERIPLASMIC BINDING COMPONENT OF ABC TRANSPORTER"/>
    <property type="match status" value="1"/>
</dbReference>
<dbReference type="Gene3D" id="3.40.190.10">
    <property type="entry name" value="Periplasmic binding protein-like II"/>
    <property type="match status" value="1"/>
</dbReference>
<evidence type="ECO:0000256" key="1">
    <source>
        <dbReference type="ARBA" id="ARBA00005695"/>
    </source>
</evidence>
<dbReference type="OrthoDB" id="9772924at2"/>
<protein>
    <submittedName>
        <fullName evidence="6">4-phytase</fullName>
    </submittedName>
</protein>
<proteinExistence type="inferred from homology"/>
<keyword evidence="3 4" id="KW-0732">Signal</keyword>
<dbReference type="EMBL" id="CP007141">
    <property type="protein sequence ID" value="AJC73641.1"/>
    <property type="molecule type" value="Genomic_DNA"/>
</dbReference>
<dbReference type="Pfam" id="PF00496">
    <property type="entry name" value="SBP_bac_5"/>
    <property type="match status" value="1"/>
</dbReference>
<dbReference type="PANTHER" id="PTHR30290:SF9">
    <property type="entry name" value="OLIGOPEPTIDE-BINDING PROTEIN APPA"/>
    <property type="match status" value="1"/>
</dbReference>
<comment type="similarity">
    <text evidence="1">Belongs to the bacterial solute-binding protein 5 family.</text>
</comment>
<dbReference type="GO" id="GO:0015833">
    <property type="term" value="P:peptide transport"/>
    <property type="evidence" value="ECO:0007669"/>
    <property type="project" value="TreeGrafter"/>
</dbReference>
<dbReference type="PATRIC" id="fig|1123384.7.peg.952"/>
<dbReference type="RefSeq" id="WP_031504906.1">
    <property type="nucleotide sequence ID" value="NC_022795.1"/>
</dbReference>
<dbReference type="STRING" id="1123384.AJ81_04830"/>